<evidence type="ECO:0000313" key="2">
    <source>
        <dbReference type="Proteomes" id="UP000504627"/>
    </source>
</evidence>
<dbReference type="Proteomes" id="UP000504627">
    <property type="component" value="Unplaced"/>
</dbReference>
<name>A0A7R5L422_9PASS</name>
<sequence length="207" mass="22482">MLPSVFFCCNSLRHHVQPCIISCHTDYRPSVPLGIHQEIQICPLRMLDAWKLHGNTPYAQADFYPPSSAYLGRRAGSPPAVHSRTAPPPPRGDLRLPGRAAAATAGSGSPLPAAGGNSGPRCRELRAPFPGHAVPALGRAEPLPRRPRCAGQGARRCAFAPVSRCASRCAPHPVNSLLYRIAPRVRKRKHDEKIRYSDLLAVSLHHP</sequence>
<feature type="compositionally biased region" description="Low complexity" evidence="1">
    <location>
        <begin position="95"/>
        <end position="115"/>
    </location>
</feature>
<dbReference type="InParanoid" id="A0A7R5L422"/>
<proteinExistence type="predicted"/>
<gene>
    <name evidence="3" type="primary">LOC120324745</name>
</gene>
<dbReference type="AlphaFoldDB" id="A0A7R5L422"/>
<organism evidence="2 3">
    <name type="scientific">Pipra filicauda</name>
    <name type="common">Wire-tailed manakin</name>
    <dbReference type="NCBI Taxonomy" id="649802"/>
    <lineage>
        <taxon>Eukaryota</taxon>
        <taxon>Metazoa</taxon>
        <taxon>Chordata</taxon>
        <taxon>Craniata</taxon>
        <taxon>Vertebrata</taxon>
        <taxon>Euteleostomi</taxon>
        <taxon>Archelosauria</taxon>
        <taxon>Archosauria</taxon>
        <taxon>Dinosauria</taxon>
        <taxon>Saurischia</taxon>
        <taxon>Theropoda</taxon>
        <taxon>Coelurosauria</taxon>
        <taxon>Aves</taxon>
        <taxon>Neognathae</taxon>
        <taxon>Neoaves</taxon>
        <taxon>Telluraves</taxon>
        <taxon>Australaves</taxon>
        <taxon>Passeriformes</taxon>
        <taxon>Pipridae</taxon>
        <taxon>Pipra</taxon>
    </lineage>
</organism>
<feature type="region of interest" description="Disordered" evidence="1">
    <location>
        <begin position="74"/>
        <end position="125"/>
    </location>
</feature>
<dbReference type="GeneID" id="120324745"/>
<evidence type="ECO:0000256" key="1">
    <source>
        <dbReference type="SAM" id="MobiDB-lite"/>
    </source>
</evidence>
<evidence type="ECO:0000313" key="3">
    <source>
        <dbReference type="RefSeq" id="XP_039244717.1"/>
    </source>
</evidence>
<keyword evidence="2" id="KW-1185">Reference proteome</keyword>
<dbReference type="RefSeq" id="XP_039244717.1">
    <property type="nucleotide sequence ID" value="XM_039388783.1"/>
</dbReference>
<protein>
    <submittedName>
        <fullName evidence="3">Uncharacterized protein LOC120324745 isoform X1</fullName>
    </submittedName>
</protein>
<accession>A0A7R5L422</accession>
<reference evidence="3" key="1">
    <citation type="submission" date="2025-08" db="UniProtKB">
        <authorList>
            <consortium name="RefSeq"/>
        </authorList>
    </citation>
    <scope>IDENTIFICATION</scope>
    <source>
        <tissue evidence="3">Muscle</tissue>
    </source>
</reference>